<dbReference type="PANTHER" id="PTHR33266:SF1">
    <property type="entry name" value="F-BOX DOMAIN-CONTAINING PROTEIN"/>
    <property type="match status" value="1"/>
</dbReference>
<evidence type="ECO:0000313" key="3">
    <source>
        <dbReference type="Proteomes" id="UP000775547"/>
    </source>
</evidence>
<evidence type="ECO:0000313" key="2">
    <source>
        <dbReference type="EMBL" id="KAG5641126.1"/>
    </source>
</evidence>
<dbReference type="EMBL" id="JABCKV010000383">
    <property type="protein sequence ID" value="KAG5641126.1"/>
    <property type="molecule type" value="Genomic_DNA"/>
</dbReference>
<reference evidence="2" key="1">
    <citation type="submission" date="2020-07" db="EMBL/GenBank/DDBJ databases">
        <authorList>
            <person name="Nieuwenhuis M."/>
            <person name="Van De Peppel L.J.J."/>
        </authorList>
    </citation>
    <scope>NUCLEOTIDE SEQUENCE</scope>
    <source>
        <strain evidence="2">AP01</strain>
        <tissue evidence="2">Mycelium</tissue>
    </source>
</reference>
<dbReference type="PANTHER" id="PTHR33266">
    <property type="entry name" value="CHROMOSOME 15, WHOLE GENOME SHOTGUN SEQUENCE"/>
    <property type="match status" value="1"/>
</dbReference>
<dbReference type="AlphaFoldDB" id="A0A9P7K7C0"/>
<keyword evidence="3" id="KW-1185">Reference proteome</keyword>
<dbReference type="Proteomes" id="UP000775547">
    <property type="component" value="Unassembled WGS sequence"/>
</dbReference>
<sequence>MLILPGAATIVKAFKREFVGDAHNLLKDAVVDMLQTAGAYANFSSVIQGSGTGKSRTVDKLAETVFTIPILLRNLDDSTGYPAGDKEVVRFLGVKYDEFREEVLTRYKRFLVAILEQALAWIEEWDRDNDDSSHEAIPAVWRSHLQDASERAKLFDVAILKAEEETLNANSLPTRVTFGRIEVAMTNRLYILRLLRLPFDIWKEPIIAKEGEHSADEICRPEFMARFGRPLFWSLLEAGRLASDVLDLAMHKLQLLPEGAPSDEVKRSGKIPEVQLQNALAPLALRIDLTFESNRDEAARLEGLLVASSMRTVYSIPDHREYLRSGYPSERFLAEAASHKSYMMLRRIAKSKSIDVSEYYKEEIPEVIADWFEAGLITKDQRGELVARILLTLAHDLCAIDNSRPLPVLHQTGDNTIVTDETALYAFIRGAFIQGGDYLAAMDIIIPILMKDEKLDRWIMSGIFIQIKNRLHSRPVHIDVEKDFEFFSPHADGKTDSRPYITIVMELGVRKAPGSSGTYTSKGPASGKAGEKAPGNTSKASASGKASKVPATTRGKKAPVPATPKKATSVKVPPTPATVKFSQPERYPSARNKQDKDQHPRYAIKISGCSPAVYNVIKNRTAYKKLLAHTKLFAEHPRKEEKYHNAIKRMKPFWAEGEASYGWAQSSAPSRVGATCRVTGEGVYSDDEISDAGDDDVDVDEWEEETEVDAGEVAGKDVF</sequence>
<accession>A0A9P7K7C0</accession>
<feature type="compositionally biased region" description="Low complexity" evidence="1">
    <location>
        <begin position="538"/>
        <end position="548"/>
    </location>
</feature>
<evidence type="ECO:0000256" key="1">
    <source>
        <dbReference type="SAM" id="MobiDB-lite"/>
    </source>
</evidence>
<feature type="compositionally biased region" description="Acidic residues" evidence="1">
    <location>
        <begin position="684"/>
        <end position="710"/>
    </location>
</feature>
<proteinExistence type="predicted"/>
<comment type="caution">
    <text evidence="2">The sequence shown here is derived from an EMBL/GenBank/DDBJ whole genome shotgun (WGS) entry which is preliminary data.</text>
</comment>
<feature type="region of interest" description="Disordered" evidence="1">
    <location>
        <begin position="513"/>
        <end position="599"/>
    </location>
</feature>
<name>A0A9P7K7C0_9AGAR</name>
<reference evidence="2" key="2">
    <citation type="submission" date="2021-10" db="EMBL/GenBank/DDBJ databases">
        <title>Phylogenomics reveals ancestral predisposition of the termite-cultivated fungus Termitomyces towards a domesticated lifestyle.</title>
        <authorList>
            <person name="Auxier B."/>
            <person name="Grum-Grzhimaylo A."/>
            <person name="Cardenas M.E."/>
            <person name="Lodge J.D."/>
            <person name="Laessoe T."/>
            <person name="Pedersen O."/>
            <person name="Smith M.E."/>
            <person name="Kuyper T.W."/>
            <person name="Franco-Molano E.A."/>
            <person name="Baroni T.J."/>
            <person name="Aanen D.K."/>
        </authorList>
    </citation>
    <scope>NUCLEOTIDE SEQUENCE</scope>
    <source>
        <strain evidence="2">AP01</strain>
        <tissue evidence="2">Mycelium</tissue>
    </source>
</reference>
<gene>
    <name evidence="2" type="ORF">DXG03_005954</name>
</gene>
<organism evidence="2 3">
    <name type="scientific">Asterophora parasitica</name>
    <dbReference type="NCBI Taxonomy" id="117018"/>
    <lineage>
        <taxon>Eukaryota</taxon>
        <taxon>Fungi</taxon>
        <taxon>Dikarya</taxon>
        <taxon>Basidiomycota</taxon>
        <taxon>Agaricomycotina</taxon>
        <taxon>Agaricomycetes</taxon>
        <taxon>Agaricomycetidae</taxon>
        <taxon>Agaricales</taxon>
        <taxon>Tricholomatineae</taxon>
        <taxon>Lyophyllaceae</taxon>
        <taxon>Asterophora</taxon>
    </lineage>
</organism>
<dbReference type="OrthoDB" id="3270019at2759"/>
<feature type="region of interest" description="Disordered" evidence="1">
    <location>
        <begin position="683"/>
        <end position="719"/>
    </location>
</feature>
<feature type="compositionally biased region" description="Low complexity" evidence="1">
    <location>
        <begin position="558"/>
        <end position="567"/>
    </location>
</feature>
<protein>
    <submittedName>
        <fullName evidence="2">Uncharacterized protein</fullName>
    </submittedName>
</protein>